<reference evidence="2 3" key="1">
    <citation type="submission" date="2018-08" db="EMBL/GenBank/DDBJ databases">
        <title>A genome reference for cultivated species of the human gut microbiota.</title>
        <authorList>
            <person name="Zou Y."/>
            <person name="Xue W."/>
            <person name="Luo G."/>
        </authorList>
    </citation>
    <scope>NUCLEOTIDE SEQUENCE [LARGE SCALE GENOMIC DNA]</scope>
    <source>
        <strain evidence="2 3">AF19-4AC</strain>
    </source>
</reference>
<dbReference type="RefSeq" id="WP_118145144.1">
    <property type="nucleotide sequence ID" value="NZ_QRWH01000005.1"/>
</dbReference>
<gene>
    <name evidence="2" type="ORF">DWX53_07020</name>
</gene>
<protein>
    <recommendedName>
        <fullName evidence="4">SGNH/GDSL hydrolase family protein</fullName>
    </recommendedName>
</protein>
<name>A0A412MEZ1_9FIRM</name>
<evidence type="ECO:0000313" key="2">
    <source>
        <dbReference type="EMBL" id="RGT09434.1"/>
    </source>
</evidence>
<sequence length="322" mass="37754">MHNFKKYMYPVLFLAVILCINEILMLALKPYTCFRNDMHKLETNQYDDLFVGTSHGKAGINPEIVDKITGEKSLNLCLGGEEVQDSYYIIKEACRVNKPKKIIYELDPGYWVSTATLGPEYRTVYDEFPMSEVKVEYYLDKIWNVDFRTTLFPWYLYRKGIKGAGARFTSKFSHAYKNYDDSFYNEPSQAYISQGQIRIHRSDAPKTEANLILWEEKKLKSDAVKSFEKIVKLCKENNIKLTVVTTPVPQETLEKYHDNFENANKFFTSLMEKEGVEYYNYNYQEISGFDRSLNGFSDYEGHMYEEQSDVFSEEIGKIMRDM</sequence>
<feature type="transmembrane region" description="Helical" evidence="1">
    <location>
        <begin position="7"/>
        <end position="28"/>
    </location>
</feature>
<evidence type="ECO:0000256" key="1">
    <source>
        <dbReference type="SAM" id="Phobius"/>
    </source>
</evidence>
<dbReference type="Proteomes" id="UP000283630">
    <property type="component" value="Unassembled WGS sequence"/>
</dbReference>
<evidence type="ECO:0000313" key="3">
    <source>
        <dbReference type="Proteomes" id="UP000283630"/>
    </source>
</evidence>
<comment type="caution">
    <text evidence="2">The sequence shown here is derived from an EMBL/GenBank/DDBJ whole genome shotgun (WGS) entry which is preliminary data.</text>
</comment>
<accession>A0A412MEZ1</accession>
<organism evidence="2 3">
    <name type="scientific">Dorea formicigenerans</name>
    <dbReference type="NCBI Taxonomy" id="39486"/>
    <lineage>
        <taxon>Bacteria</taxon>
        <taxon>Bacillati</taxon>
        <taxon>Bacillota</taxon>
        <taxon>Clostridia</taxon>
        <taxon>Lachnospirales</taxon>
        <taxon>Lachnospiraceae</taxon>
        <taxon>Dorea</taxon>
    </lineage>
</organism>
<proteinExistence type="predicted"/>
<dbReference type="EMBL" id="QRWH01000005">
    <property type="protein sequence ID" value="RGT09434.1"/>
    <property type="molecule type" value="Genomic_DNA"/>
</dbReference>
<keyword evidence="1" id="KW-0812">Transmembrane</keyword>
<dbReference type="AlphaFoldDB" id="A0A412MEZ1"/>
<keyword evidence="1" id="KW-0472">Membrane</keyword>
<evidence type="ECO:0008006" key="4">
    <source>
        <dbReference type="Google" id="ProtNLM"/>
    </source>
</evidence>
<keyword evidence="1" id="KW-1133">Transmembrane helix</keyword>